<evidence type="ECO:0000313" key="3">
    <source>
        <dbReference type="Proteomes" id="UP000182235"/>
    </source>
</evidence>
<reference evidence="2 3" key="1">
    <citation type="submission" date="2015-07" db="EMBL/GenBank/DDBJ databases">
        <title>Emmonsia species relationships and genome sequence.</title>
        <authorList>
            <consortium name="The Broad Institute Genomics Platform"/>
            <person name="Cuomo C.A."/>
            <person name="Munoz J.F."/>
            <person name="Imamovic A."/>
            <person name="Priest M.E."/>
            <person name="Young S."/>
            <person name="Clay O.K."/>
            <person name="McEwen J.G."/>
        </authorList>
    </citation>
    <scope>NUCLEOTIDE SEQUENCE [LARGE SCALE GENOMIC DNA]</scope>
    <source>
        <strain evidence="2 3">UAMH 9510</strain>
    </source>
</reference>
<evidence type="ECO:0000313" key="2">
    <source>
        <dbReference type="EMBL" id="OJD11320.1"/>
    </source>
</evidence>
<comment type="caution">
    <text evidence="2">The sequence shown here is derived from an EMBL/GenBank/DDBJ whole genome shotgun (WGS) entry which is preliminary data.</text>
</comment>
<feature type="region of interest" description="Disordered" evidence="1">
    <location>
        <begin position="41"/>
        <end position="88"/>
    </location>
</feature>
<name>A0A1J9P4L6_9EURO</name>
<dbReference type="VEuPathDB" id="FungiDB:AJ78_07882"/>
<organism evidence="2 3">
    <name type="scientific">Emergomyces pasteurianus Ep9510</name>
    <dbReference type="NCBI Taxonomy" id="1447872"/>
    <lineage>
        <taxon>Eukaryota</taxon>
        <taxon>Fungi</taxon>
        <taxon>Dikarya</taxon>
        <taxon>Ascomycota</taxon>
        <taxon>Pezizomycotina</taxon>
        <taxon>Eurotiomycetes</taxon>
        <taxon>Eurotiomycetidae</taxon>
        <taxon>Onygenales</taxon>
        <taxon>Ajellomycetaceae</taxon>
        <taxon>Emergomyces</taxon>
    </lineage>
</organism>
<dbReference type="AlphaFoldDB" id="A0A1J9P4L6"/>
<accession>A0A1J9P4L6</accession>
<proteinExistence type="predicted"/>
<dbReference type="EMBL" id="LGRN01000566">
    <property type="protein sequence ID" value="OJD11320.1"/>
    <property type="molecule type" value="Genomic_DNA"/>
</dbReference>
<keyword evidence="3" id="KW-1185">Reference proteome</keyword>
<dbReference type="Proteomes" id="UP000182235">
    <property type="component" value="Unassembled WGS sequence"/>
</dbReference>
<evidence type="ECO:0000256" key="1">
    <source>
        <dbReference type="SAM" id="MobiDB-lite"/>
    </source>
</evidence>
<gene>
    <name evidence="2" type="ORF">AJ78_07882</name>
</gene>
<protein>
    <submittedName>
        <fullName evidence="2">Uncharacterized protein</fullName>
    </submittedName>
</protein>
<sequence length="88" mass="9421">MKCSIFAIGPRKEIVTMAVSLGGSKGDATHIAQAQQALWAPVPGHQPAGHPNTLDRLPPPPSCARSPTDGRGFKTSRVLKRRPSNELR</sequence>